<evidence type="ECO:0000256" key="1">
    <source>
        <dbReference type="ARBA" id="ARBA00006768"/>
    </source>
</evidence>
<evidence type="ECO:0000256" key="3">
    <source>
        <dbReference type="ARBA" id="ARBA00022679"/>
    </source>
</evidence>
<feature type="binding site" evidence="5">
    <location>
        <begin position="721"/>
        <end position="722"/>
    </location>
    <ligand>
        <name>substrate</name>
    </ligand>
</feature>
<feature type="domain" description="Glycoside hydrolase family 65 N-terminal" evidence="8">
    <location>
        <begin position="120"/>
        <end position="369"/>
    </location>
</feature>
<dbReference type="SUPFAM" id="SSF48208">
    <property type="entry name" value="Six-hairpin glycosidases"/>
    <property type="match status" value="1"/>
</dbReference>
<comment type="caution">
    <text evidence="9">The sequence shown here is derived from an EMBL/GenBank/DDBJ whole genome shotgun (WGS) entry which is preliminary data.</text>
</comment>
<dbReference type="eggNOG" id="COG1554">
    <property type="taxonomic scope" value="Bacteria"/>
</dbReference>
<evidence type="ECO:0000256" key="5">
    <source>
        <dbReference type="PIRSR" id="PIRSR036289-51"/>
    </source>
</evidence>
<dbReference type="AlphaFoldDB" id="A0A0R1VVI0"/>
<feature type="active site" description="Proton donor" evidence="4">
    <location>
        <position position="600"/>
    </location>
</feature>
<organism evidence="9 10">
    <name type="scientific">Paucilactobacillus suebicus DSM 5007 = KCTC 3549</name>
    <dbReference type="NCBI Taxonomy" id="1423807"/>
    <lineage>
        <taxon>Bacteria</taxon>
        <taxon>Bacillati</taxon>
        <taxon>Bacillota</taxon>
        <taxon>Bacilli</taxon>
        <taxon>Lactobacillales</taxon>
        <taxon>Lactobacillaceae</taxon>
        <taxon>Paucilactobacillus</taxon>
    </lineage>
</organism>
<dbReference type="InterPro" id="IPR005196">
    <property type="entry name" value="Glyco_hydro_65_N"/>
</dbReference>
<dbReference type="Gene3D" id="2.70.98.40">
    <property type="entry name" value="Glycoside hydrolase, family 65, N-terminal domain"/>
    <property type="match status" value="1"/>
</dbReference>
<dbReference type="Proteomes" id="UP000051820">
    <property type="component" value="Unassembled WGS sequence"/>
</dbReference>
<dbReference type="OrthoDB" id="9758855at2"/>
<dbReference type="RefSeq" id="WP_010623183.1">
    <property type="nucleotide sequence ID" value="NZ_AZGF01000036.1"/>
</dbReference>
<evidence type="ECO:0000256" key="4">
    <source>
        <dbReference type="PIRSR" id="PIRSR036289-50"/>
    </source>
</evidence>
<dbReference type="GO" id="GO:0016757">
    <property type="term" value="F:glycosyltransferase activity"/>
    <property type="evidence" value="ECO:0007669"/>
    <property type="project" value="UniProtKB-KW"/>
</dbReference>
<dbReference type="STRING" id="1423807.FD16_GL001581"/>
<dbReference type="InterPro" id="IPR008928">
    <property type="entry name" value="6-hairpin_glycosidase_sf"/>
</dbReference>
<reference evidence="9 10" key="1">
    <citation type="journal article" date="2015" name="Genome Announc.">
        <title>Expanding the biotechnology potential of lactobacilli through comparative genomics of 213 strains and associated genera.</title>
        <authorList>
            <person name="Sun Z."/>
            <person name="Harris H.M."/>
            <person name="McCann A."/>
            <person name="Guo C."/>
            <person name="Argimon S."/>
            <person name="Zhang W."/>
            <person name="Yang X."/>
            <person name="Jeffery I.B."/>
            <person name="Cooney J.C."/>
            <person name="Kagawa T.F."/>
            <person name="Liu W."/>
            <person name="Song Y."/>
            <person name="Salvetti E."/>
            <person name="Wrobel A."/>
            <person name="Rasinkangas P."/>
            <person name="Parkhill J."/>
            <person name="Rea M.C."/>
            <person name="O'Sullivan O."/>
            <person name="Ritari J."/>
            <person name="Douillard F.P."/>
            <person name="Paul Ross R."/>
            <person name="Yang R."/>
            <person name="Briner A.E."/>
            <person name="Felis G.E."/>
            <person name="de Vos W.M."/>
            <person name="Barrangou R."/>
            <person name="Klaenhammer T.R."/>
            <person name="Caufield P.W."/>
            <person name="Cui Y."/>
            <person name="Zhang H."/>
            <person name="O'Toole P.W."/>
        </authorList>
    </citation>
    <scope>NUCLEOTIDE SEQUENCE [LARGE SCALE GENOMIC DNA]</scope>
    <source>
        <strain evidence="9 10">DSM 5007</strain>
    </source>
</reference>
<evidence type="ECO:0000259" key="8">
    <source>
        <dbReference type="Pfam" id="PF03636"/>
    </source>
</evidence>
<dbReference type="GO" id="GO:0030246">
    <property type="term" value="F:carbohydrate binding"/>
    <property type="evidence" value="ECO:0007669"/>
    <property type="project" value="InterPro"/>
</dbReference>
<dbReference type="PIRSF" id="PIRSF036289">
    <property type="entry name" value="Glycosyl_hydrolase_malt_phosph"/>
    <property type="match status" value="1"/>
</dbReference>
<dbReference type="PATRIC" id="fig|1423807.3.peg.1620"/>
<dbReference type="InterPro" id="IPR005195">
    <property type="entry name" value="Glyco_hydro_65_M"/>
</dbReference>
<protein>
    <submittedName>
        <fullName evidence="9">Trehalose 6-phosphate phosphorylase</fullName>
    </submittedName>
</protein>
<dbReference type="InterPro" id="IPR005194">
    <property type="entry name" value="Glyco_hydro_65_C"/>
</dbReference>
<dbReference type="InterPro" id="IPR017045">
    <property type="entry name" value="Malt_Pase/Glycosyl_Hdrlase"/>
</dbReference>
<evidence type="ECO:0000259" key="6">
    <source>
        <dbReference type="Pfam" id="PF03632"/>
    </source>
</evidence>
<evidence type="ECO:0000259" key="7">
    <source>
        <dbReference type="Pfam" id="PF03633"/>
    </source>
</evidence>
<keyword evidence="2" id="KW-0328">Glycosyltransferase</keyword>
<comment type="similarity">
    <text evidence="1">Belongs to the glycosyl hydrolase 65 family.</text>
</comment>
<gene>
    <name evidence="9" type="ORF">FD16_GL001581</name>
</gene>
<keyword evidence="3" id="KW-0808">Transferase</keyword>
<keyword evidence="10" id="KW-1185">Reference proteome</keyword>
<feature type="domain" description="Glycoside hydrolase family 65 C-terminal" evidence="7">
    <location>
        <begin position="834"/>
        <end position="888"/>
    </location>
</feature>
<name>A0A0R1VVI0_9LACO</name>
<dbReference type="EMBL" id="AZGF01000036">
    <property type="protein sequence ID" value="KRM09752.1"/>
    <property type="molecule type" value="Genomic_DNA"/>
</dbReference>
<dbReference type="Pfam" id="PF03636">
    <property type="entry name" value="Glyco_hydro_65N"/>
    <property type="match status" value="1"/>
</dbReference>
<dbReference type="Pfam" id="PF03632">
    <property type="entry name" value="Glyco_hydro_65m"/>
    <property type="match status" value="1"/>
</dbReference>
<evidence type="ECO:0000256" key="2">
    <source>
        <dbReference type="ARBA" id="ARBA00022676"/>
    </source>
</evidence>
<dbReference type="GO" id="GO:0004553">
    <property type="term" value="F:hydrolase activity, hydrolyzing O-glycosyl compounds"/>
    <property type="evidence" value="ECO:0007669"/>
    <property type="project" value="TreeGrafter"/>
</dbReference>
<evidence type="ECO:0000313" key="9">
    <source>
        <dbReference type="EMBL" id="KRM09752.1"/>
    </source>
</evidence>
<accession>A0A0R1VVI0</accession>
<dbReference type="Pfam" id="PF03633">
    <property type="entry name" value="Glyco_hydro_65C"/>
    <property type="match status" value="1"/>
</dbReference>
<dbReference type="InterPro" id="IPR011013">
    <property type="entry name" value="Gal_mutarotase_sf_dom"/>
</dbReference>
<dbReference type="SUPFAM" id="SSF74650">
    <property type="entry name" value="Galactose mutarotase-like"/>
    <property type="match status" value="1"/>
</dbReference>
<dbReference type="InterPro" id="IPR012341">
    <property type="entry name" value="6hp_glycosidase-like_sf"/>
</dbReference>
<feature type="binding site" evidence="5">
    <location>
        <begin position="461"/>
        <end position="462"/>
    </location>
    <ligand>
        <name>substrate</name>
    </ligand>
</feature>
<dbReference type="Gene3D" id="1.50.10.10">
    <property type="match status" value="1"/>
</dbReference>
<sequence length="900" mass="102616">MKITDDAIEISYQSGRQSGQPRRSVITYNEDQTIGENLETIKVKLAGVNFDTIIIENPLTYSFSDTVVGINHQRIDIGLAMTNMFNVPVVARTTVDELGLEAAVNKKKDYLSWHLDYYGQYRDKRNYGQESMLTIGNGFFGLRGAYVEAKADQDNYPGMYVAGMYNQNTTNINGRNVVNEDLVNLPNAQYLSFGVDNDNRFKIRRSDIRDSYRSLNLKTGELTTSLIINLPTGHQLMINATKIADMKHWHRFAIRYQVTPLNFTGNLQIYSEIDGNVTNNNVKRYQDFDQHHIDITSLGAASDHASLNGQTKNSNISFSIASRLTSPDTDTVKNTVASNSPTSITQTLNIKVVPNQTYTFYKTVSIFTSLESEDVPLEQLSLNDLTKSSFKDTKRNNQEFFSKIWHDTDVQINGDLTSQKLSRVNIFHLIVTAAALASGKLDASVGARGLHGEAYRGHVFWDEMFVMPFYTTHYPRLARQLLLYRFRRLDTARKYAKSEGYNGAMYPWQSASTGDEQSQFVHLNPLTQNWDPDNSRRQRHVSLSIAYDIWLYDHLTGDHSFMNQYGLEMLLSIGQFWISIAKKDDNDDRYSIKGVMGPDEFHEEYPNSDEQGLTNNAYTNLMVAWLFATIKQITDRTDSKTLQEILQKINFTDTNYQQMVEIAHHLKLDINENGIIGQFEDYFDLPTLDFDAYRKKYGDISRLDRILKSEGKTPDAYQVAKQADALMIYYNLNSNTVDDLLKQMGYQLPSNYLTHNLEFYLDRTTHGSTLSRVVYAGLTKLAGNMDQSWKLFRQALFSDYYDIQGGTTAEGIHLGVMGATLELETRFYGGVSMLGDQIVVQPQLPKQWNQLEFNQQYQGGNIHFIIGHNQITVETEQQLEMIIAGQKVDTKPNKSVTINY</sequence>
<dbReference type="GO" id="GO:0005975">
    <property type="term" value="P:carbohydrate metabolic process"/>
    <property type="evidence" value="ECO:0007669"/>
    <property type="project" value="InterPro"/>
</dbReference>
<dbReference type="PANTHER" id="PTHR11051">
    <property type="entry name" value="GLYCOSYL HYDROLASE-RELATED"/>
    <property type="match status" value="1"/>
</dbReference>
<dbReference type="Gene3D" id="2.60.420.10">
    <property type="entry name" value="Maltose phosphorylase, domain 3"/>
    <property type="match status" value="1"/>
</dbReference>
<proteinExistence type="inferred from homology"/>
<dbReference type="InterPro" id="IPR037018">
    <property type="entry name" value="GH65_N"/>
</dbReference>
<evidence type="ECO:0000313" key="10">
    <source>
        <dbReference type="Proteomes" id="UP000051820"/>
    </source>
</evidence>
<dbReference type="PANTHER" id="PTHR11051:SF8">
    <property type="entry name" value="PROTEIN-GLUCOSYLGALACTOSYLHYDROXYLYSINE GLUCOSIDASE"/>
    <property type="match status" value="1"/>
</dbReference>
<feature type="domain" description="Glycoside hydrolase family 65 central catalytic" evidence="6">
    <location>
        <begin position="423"/>
        <end position="821"/>
    </location>
</feature>